<comment type="similarity">
    <text evidence="3 14">Belongs to the cytochrome P450 family.</text>
</comment>
<dbReference type="EMBL" id="KM272332">
    <property type="protein sequence ID" value="AKF17615.1"/>
    <property type="molecule type" value="mRNA"/>
</dbReference>
<evidence type="ECO:0000256" key="3">
    <source>
        <dbReference type="ARBA" id="ARBA00010617"/>
    </source>
</evidence>
<dbReference type="Gene3D" id="1.10.630.10">
    <property type="entry name" value="Cytochrome P450"/>
    <property type="match status" value="1"/>
</dbReference>
<dbReference type="InterPro" id="IPR017972">
    <property type="entry name" value="Cyt_P450_CS"/>
</dbReference>
<dbReference type="InterPro" id="IPR002401">
    <property type="entry name" value="Cyt_P450_E_grp-I"/>
</dbReference>
<evidence type="ECO:0000256" key="6">
    <source>
        <dbReference type="ARBA" id="ARBA00022723"/>
    </source>
</evidence>
<dbReference type="Pfam" id="PF00067">
    <property type="entry name" value="p450"/>
    <property type="match status" value="1"/>
</dbReference>
<evidence type="ECO:0000256" key="13">
    <source>
        <dbReference type="PIRSR" id="PIRSR602401-1"/>
    </source>
</evidence>
<evidence type="ECO:0000256" key="11">
    <source>
        <dbReference type="ARBA" id="ARBA00023033"/>
    </source>
</evidence>
<dbReference type="EC" id="1.14.13.47" evidence="17"/>
<dbReference type="CDD" id="cd11072">
    <property type="entry name" value="CYP71-like"/>
    <property type="match status" value="1"/>
</dbReference>
<feature type="transmembrane region" description="Helical" evidence="16">
    <location>
        <begin position="6"/>
        <end position="24"/>
    </location>
</feature>
<evidence type="ECO:0000256" key="9">
    <source>
        <dbReference type="ARBA" id="ARBA00023002"/>
    </source>
</evidence>
<evidence type="ECO:0000256" key="10">
    <source>
        <dbReference type="ARBA" id="ARBA00023004"/>
    </source>
</evidence>
<evidence type="ECO:0000256" key="2">
    <source>
        <dbReference type="ARBA" id="ARBA00004606"/>
    </source>
</evidence>
<evidence type="ECO:0000313" key="17">
    <source>
        <dbReference type="EMBL" id="AKF17615.1"/>
    </source>
</evidence>
<dbReference type="PANTHER" id="PTHR47953:SF19">
    <property type="entry name" value="OS06G0641600 PROTEIN"/>
    <property type="match status" value="1"/>
</dbReference>
<dbReference type="InterPro" id="IPR001128">
    <property type="entry name" value="Cyt_P450"/>
</dbReference>
<reference evidence="17" key="1">
    <citation type="submission" date="2014-08" db="EMBL/GenBank/DDBJ databases">
        <title>Biosynthetic enzymes in thyme.</title>
        <authorList>
            <person name="Rudolph K."/>
            <person name="Loos S."/>
            <person name="Ebertsch L."/>
            <person name="Mueller-Uri F."/>
            <person name="Kreis W."/>
        </authorList>
    </citation>
    <scope>NUCLEOTIDE SEQUENCE</scope>
</reference>
<dbReference type="AlphaFoldDB" id="A0A159AKL8"/>
<keyword evidence="5 16" id="KW-0812">Transmembrane</keyword>
<evidence type="ECO:0000256" key="14">
    <source>
        <dbReference type="RuleBase" id="RU000461"/>
    </source>
</evidence>
<keyword evidence="8 16" id="KW-1133">Transmembrane helix</keyword>
<dbReference type="InterPro" id="IPR052306">
    <property type="entry name" value="CYP450_71D"/>
</dbReference>
<evidence type="ECO:0000256" key="5">
    <source>
        <dbReference type="ARBA" id="ARBA00022692"/>
    </source>
</evidence>
<dbReference type="GO" id="GO:0016705">
    <property type="term" value="F:oxidoreductase activity, acting on paired donors, with incorporation or reduction of molecular oxygen"/>
    <property type="evidence" value="ECO:0007669"/>
    <property type="project" value="InterPro"/>
</dbReference>
<dbReference type="FunFam" id="1.10.630.10:FF:000043">
    <property type="entry name" value="Cytochrome P450 99A2"/>
    <property type="match status" value="1"/>
</dbReference>
<feature type="region of interest" description="Disordered" evidence="15">
    <location>
        <begin position="474"/>
        <end position="499"/>
    </location>
</feature>
<dbReference type="GO" id="GO:0005506">
    <property type="term" value="F:iron ion binding"/>
    <property type="evidence" value="ECO:0007669"/>
    <property type="project" value="InterPro"/>
</dbReference>
<name>A0A159AKL8_THYVU</name>
<accession>A0A159AKL8</accession>
<evidence type="ECO:0000256" key="1">
    <source>
        <dbReference type="ARBA" id="ARBA00001971"/>
    </source>
</evidence>
<feature type="binding site" description="axial binding residue" evidence="13">
    <location>
        <position position="438"/>
    </location>
    <ligand>
        <name>heme</name>
        <dbReference type="ChEBI" id="CHEBI:30413"/>
    </ligand>
    <ligandPart>
        <name>Fe</name>
        <dbReference type="ChEBI" id="CHEBI:18248"/>
    </ligandPart>
</feature>
<protein>
    <submittedName>
        <fullName evidence="17">Limonene-3-hydroxylase</fullName>
        <ecNumber evidence="17">1.14.13.47</ecNumber>
    </submittedName>
</protein>
<comment type="cofactor">
    <cofactor evidence="1 13">
        <name>heme</name>
        <dbReference type="ChEBI" id="CHEBI:30413"/>
    </cofactor>
</comment>
<keyword evidence="11 14" id="KW-0503">Monooxygenase</keyword>
<keyword evidence="12 16" id="KW-0472">Membrane</keyword>
<keyword evidence="4 13" id="KW-0349">Heme</keyword>
<evidence type="ECO:0000256" key="12">
    <source>
        <dbReference type="ARBA" id="ARBA00023136"/>
    </source>
</evidence>
<dbReference type="GO" id="GO:0020037">
    <property type="term" value="F:heme binding"/>
    <property type="evidence" value="ECO:0007669"/>
    <property type="project" value="InterPro"/>
</dbReference>
<keyword evidence="7" id="KW-0735">Signal-anchor</keyword>
<evidence type="ECO:0000256" key="7">
    <source>
        <dbReference type="ARBA" id="ARBA00022968"/>
    </source>
</evidence>
<keyword evidence="9 14" id="KW-0560">Oxidoreductase</keyword>
<dbReference type="GO" id="GO:0016020">
    <property type="term" value="C:membrane"/>
    <property type="evidence" value="ECO:0007669"/>
    <property type="project" value="UniProtKB-SubCell"/>
</dbReference>
<dbReference type="PRINTS" id="PR00385">
    <property type="entry name" value="P450"/>
</dbReference>
<dbReference type="SUPFAM" id="SSF48264">
    <property type="entry name" value="Cytochrome P450"/>
    <property type="match status" value="1"/>
</dbReference>
<organism evidence="17">
    <name type="scientific">Thymus vulgaris</name>
    <name type="common">Thyme</name>
    <dbReference type="NCBI Taxonomy" id="49992"/>
    <lineage>
        <taxon>Eukaryota</taxon>
        <taxon>Viridiplantae</taxon>
        <taxon>Streptophyta</taxon>
        <taxon>Embryophyta</taxon>
        <taxon>Tracheophyta</taxon>
        <taxon>Spermatophyta</taxon>
        <taxon>Magnoliopsida</taxon>
        <taxon>eudicotyledons</taxon>
        <taxon>Gunneridae</taxon>
        <taxon>Pentapetalae</taxon>
        <taxon>asterids</taxon>
        <taxon>lamiids</taxon>
        <taxon>Lamiales</taxon>
        <taxon>Lamiaceae</taxon>
        <taxon>Nepetoideae</taxon>
        <taxon>Mentheae</taxon>
        <taxon>Thymus</taxon>
    </lineage>
</organism>
<dbReference type="InterPro" id="IPR036396">
    <property type="entry name" value="Cyt_P450_sf"/>
</dbReference>
<sequence>MELMDVSISWVVIIVSVLSYLILMDKWRAAKLPKNIPPGPPKLPVIGHLHLLRGGLPQHVLRGITQKYGAVAHLQLGEVYSVVLSSAESAKQAMKVLDPTFADRFDSIGSQIMWYNNDDMIFSRYNDHWRQIRKICVSELLSPRNVRSFGFIRQDEMARLIRVFESSEGAAINASEEISKMSCAIVCRAAFGSVLKDQGMLADLVKEALSMASGFELADLYPSSWLLNLLCFNKYRLRRMRGRLDNILDGFLEEHRVKKSGEYGGEDIIDVLYRMQKDSETKVPITNNGIKGFIFDVFSAGTETSATTIQWALSELMKNPEKMVKAQAEVREKLKGKTNPDVAEVQELKYLRSVVKETLRLHPPFPLIPRLCKEECEVTGYTIPARTRILVNVWSIGRDPAYWKEPDTFNPDRFNEVSRDVIGNDFELIPFGAGRRICPGLHFGLANVEVPLAQLLYHFDWKLPRGMTAADMDMSETPGLSGPRKNPLIMVPTIHNPTS</sequence>
<dbReference type="GO" id="GO:0004497">
    <property type="term" value="F:monooxygenase activity"/>
    <property type="evidence" value="ECO:0007669"/>
    <property type="project" value="UniProtKB-KW"/>
</dbReference>
<keyword evidence="6 13" id="KW-0479">Metal-binding</keyword>
<comment type="subcellular location">
    <subcellularLocation>
        <location evidence="2">Membrane</location>
        <topology evidence="2">Single-pass type II membrane protein</topology>
    </subcellularLocation>
</comment>
<evidence type="ECO:0000256" key="4">
    <source>
        <dbReference type="ARBA" id="ARBA00022617"/>
    </source>
</evidence>
<proteinExistence type="evidence at transcript level"/>
<dbReference type="PRINTS" id="PR00463">
    <property type="entry name" value="EP450I"/>
</dbReference>
<evidence type="ECO:0000256" key="8">
    <source>
        <dbReference type="ARBA" id="ARBA00022989"/>
    </source>
</evidence>
<keyword evidence="10 13" id="KW-0408">Iron</keyword>
<dbReference type="PANTHER" id="PTHR47953">
    <property type="entry name" value="OS08G0105600 PROTEIN"/>
    <property type="match status" value="1"/>
</dbReference>
<evidence type="ECO:0000256" key="15">
    <source>
        <dbReference type="SAM" id="MobiDB-lite"/>
    </source>
</evidence>
<evidence type="ECO:0000256" key="16">
    <source>
        <dbReference type="SAM" id="Phobius"/>
    </source>
</evidence>
<dbReference type="PROSITE" id="PS00086">
    <property type="entry name" value="CYTOCHROME_P450"/>
    <property type="match status" value="1"/>
</dbReference>